<comment type="similarity">
    <text evidence="1">Belongs to the methyltransferase superfamily.</text>
</comment>
<evidence type="ECO:0000313" key="12">
    <source>
        <dbReference type="RefSeq" id="XP_023163811.2"/>
    </source>
</evidence>
<keyword evidence="4" id="KW-0511">Multifunctional enzyme</keyword>
<comment type="function">
    <text evidence="8">Dual methyltransferase. It catalyzes N-terminal methylation of target proteins via its C-terminus. It catalyzes dimethylation on lysine residues of target proteins via its N-terminus.</text>
</comment>
<evidence type="ECO:0000256" key="6">
    <source>
        <dbReference type="ARBA" id="ARBA00048985"/>
    </source>
</evidence>
<feature type="domain" description="Methyltransferase" evidence="10">
    <location>
        <begin position="47"/>
        <end position="157"/>
    </location>
</feature>
<dbReference type="AlphaFoldDB" id="A0A6J1LGZ2"/>
<dbReference type="InterPro" id="IPR029063">
    <property type="entry name" value="SAM-dependent_MTases_sf"/>
</dbReference>
<dbReference type="CDD" id="cd02440">
    <property type="entry name" value="AdoMet_MTases"/>
    <property type="match status" value="2"/>
</dbReference>
<comment type="catalytic activity">
    <reaction evidence="7">
        <text>N-terminal glycyl-L-lysyl-L-glutamyl-[protein] + 3 S-adenosyl-L-methionine = N-terminal N,N,N-trimethyl-glycyl-L-lysyl-L-glutamyl-[protein] + 3 S-adenosyl-L-homocysteine + 3 H(+)</text>
        <dbReference type="Rhea" id="RHEA:58440"/>
        <dbReference type="Rhea" id="RHEA-COMP:15140"/>
        <dbReference type="Rhea" id="RHEA-COMP:15143"/>
        <dbReference type="ChEBI" id="CHEBI:15378"/>
        <dbReference type="ChEBI" id="CHEBI:57856"/>
        <dbReference type="ChEBI" id="CHEBI:59789"/>
        <dbReference type="ChEBI" id="CHEBI:142597"/>
        <dbReference type="ChEBI" id="CHEBI:142600"/>
    </reaction>
</comment>
<dbReference type="PANTHER" id="PTHR12176:SF78">
    <property type="entry name" value="EEF1A LYSINE AND N-TERMINAL METHYLTRANSFERASE"/>
    <property type="match status" value="1"/>
</dbReference>
<protein>
    <recommendedName>
        <fullName evidence="9">eEF1A lysine and N-terminal methyltransferase homolog</fullName>
    </recommendedName>
</protein>
<dbReference type="GeneID" id="111594647"/>
<dbReference type="OMA" id="FEWYGAF"/>
<dbReference type="InterPro" id="IPR025714">
    <property type="entry name" value="Methyltranfer_dom"/>
</dbReference>
<evidence type="ECO:0000256" key="1">
    <source>
        <dbReference type="ARBA" id="ARBA00008361"/>
    </source>
</evidence>
<dbReference type="PANTHER" id="PTHR12176">
    <property type="entry name" value="SAM-DEPENDENT METHYLTRANSFERASE SUPERFAMILY PROTEIN"/>
    <property type="match status" value="1"/>
</dbReference>
<evidence type="ECO:0000256" key="5">
    <source>
        <dbReference type="ARBA" id="ARBA00048653"/>
    </source>
</evidence>
<evidence type="ECO:0000256" key="3">
    <source>
        <dbReference type="ARBA" id="ARBA00022679"/>
    </source>
</evidence>
<evidence type="ECO:0000256" key="4">
    <source>
        <dbReference type="ARBA" id="ARBA00023268"/>
    </source>
</evidence>
<dbReference type="RefSeq" id="XP_023163811.2">
    <property type="nucleotide sequence ID" value="XM_023308043.2"/>
</dbReference>
<dbReference type="Pfam" id="PF13847">
    <property type="entry name" value="Methyltransf_31"/>
    <property type="match status" value="1"/>
</dbReference>
<name>A0A6J1LGZ2_DROHY</name>
<proteinExistence type="inferred from homology"/>
<comment type="catalytic activity">
    <reaction evidence="5">
        <text>N(6)-methyl-L-lysyl-[protein] + S-adenosyl-L-methionine = N(6),N(6)-dimethyl-L-lysyl-[protein] + S-adenosyl-L-homocysteine + H(+)</text>
        <dbReference type="Rhea" id="RHEA:54196"/>
        <dbReference type="Rhea" id="RHEA-COMP:13053"/>
        <dbReference type="Rhea" id="RHEA-COMP:13827"/>
        <dbReference type="ChEBI" id="CHEBI:15378"/>
        <dbReference type="ChEBI" id="CHEBI:57856"/>
        <dbReference type="ChEBI" id="CHEBI:59789"/>
        <dbReference type="ChEBI" id="CHEBI:61929"/>
        <dbReference type="ChEBI" id="CHEBI:61976"/>
    </reaction>
</comment>
<dbReference type="KEGG" id="dhe:111594647"/>
<evidence type="ECO:0000256" key="8">
    <source>
        <dbReference type="ARBA" id="ARBA00054536"/>
    </source>
</evidence>
<dbReference type="FunFam" id="3.40.50.150:FF:000110">
    <property type="entry name" value="methyltransferase-like protein 13 isoform X1"/>
    <property type="match status" value="1"/>
</dbReference>
<dbReference type="Gene3D" id="3.40.50.150">
    <property type="entry name" value="Vaccinia Virus protein VP39"/>
    <property type="match status" value="2"/>
</dbReference>
<dbReference type="SUPFAM" id="SSF53335">
    <property type="entry name" value="S-adenosyl-L-methionine-dependent methyltransferases"/>
    <property type="match status" value="2"/>
</dbReference>
<gene>
    <name evidence="12" type="primary">LOC111594647</name>
</gene>
<organism evidence="11 12">
    <name type="scientific">Drosophila hydei</name>
    <name type="common">Fruit fly</name>
    <dbReference type="NCBI Taxonomy" id="7224"/>
    <lineage>
        <taxon>Eukaryota</taxon>
        <taxon>Metazoa</taxon>
        <taxon>Ecdysozoa</taxon>
        <taxon>Arthropoda</taxon>
        <taxon>Hexapoda</taxon>
        <taxon>Insecta</taxon>
        <taxon>Pterygota</taxon>
        <taxon>Neoptera</taxon>
        <taxon>Endopterygota</taxon>
        <taxon>Diptera</taxon>
        <taxon>Brachycera</taxon>
        <taxon>Muscomorpha</taxon>
        <taxon>Ephydroidea</taxon>
        <taxon>Drosophilidae</taxon>
        <taxon>Drosophila</taxon>
    </lineage>
</organism>
<sequence>MNLLPRTREEFAQTDYWNEFFKKRGEKAFEWYGEYIELCDQIHKYIKPADKILMLGCGNSKLSMDMYDTGFRDITNIDISPVAVKKMMDLNAKTRPDMKFIKMDATEMTFPDESFSVALDKGTLDAIFVNDSEETKEIVDKYFSEILRTMRNGGRYVGISMLQKHIVDYLLEFLPRKNCMLRIVHCLDVERANRERNGEESLTLPVFAIIATKFKSLPMLILEFGLGNDKMQRFHSAMELANAVESVQKAALVCNGLARSSIAGHNEVVMDLHRASEETSRYTVYVLEQMPARGLGKYAAFIVPQGRETEWLFATTAGRRKLLASAKFQRLAVVTLHRDQVYNTLEEVKSELAYSITNLAPAGLKDQIPYLSLGSEVGKRETLISGFSKLSGDFRIEEVEVDGKTLRRLIFLKNQFVVQSEALVKTVKIKGKKDRKKIDFGYLACHHHLYMCVGVQLAPTLECSKKDIQNDVLVIGLGGGGLCSFLHAAYPQTRITAVEIDPIMLEVAEQYFELKQDNRLHVVIDDGLAFVERCSNEGIQFGAVLFDVDSKDLSLGMSCPPLSFLAPKVLMDIKQIIGSTGLFMLNLVCRDETLREEAITNLQKQFASVCSYKLDEDINEIVFCANDERYKTVDQWKKYMGTAGRRLNNAVKVQKLSDKDVLDVADFLSELKI</sequence>
<reference evidence="12" key="1">
    <citation type="submission" date="2025-08" db="UniProtKB">
        <authorList>
            <consortium name="RefSeq"/>
        </authorList>
    </citation>
    <scope>IDENTIFICATION</scope>
    <source>
        <strain evidence="12">15085-1641.00</strain>
        <tissue evidence="12">Whole body</tissue>
    </source>
</reference>
<keyword evidence="2 12" id="KW-0489">Methyltransferase</keyword>
<keyword evidence="11" id="KW-1185">Reference proteome</keyword>
<evidence type="ECO:0000259" key="10">
    <source>
        <dbReference type="Pfam" id="PF13847"/>
    </source>
</evidence>
<accession>A0A6J1LGZ2</accession>
<dbReference type="Pfam" id="PF01564">
    <property type="entry name" value="Spermine_synth"/>
    <property type="match status" value="1"/>
</dbReference>
<dbReference type="InterPro" id="IPR051419">
    <property type="entry name" value="Lys/N-term_MeTrsfase_sf"/>
</dbReference>
<evidence type="ECO:0000313" key="11">
    <source>
        <dbReference type="Proteomes" id="UP000504633"/>
    </source>
</evidence>
<dbReference type="GO" id="GO:0032259">
    <property type="term" value="P:methylation"/>
    <property type="evidence" value="ECO:0007669"/>
    <property type="project" value="UniProtKB-KW"/>
</dbReference>
<dbReference type="GO" id="GO:0008168">
    <property type="term" value="F:methyltransferase activity"/>
    <property type="evidence" value="ECO:0007669"/>
    <property type="project" value="UniProtKB-KW"/>
</dbReference>
<dbReference type="Proteomes" id="UP000504633">
    <property type="component" value="Unplaced"/>
</dbReference>
<evidence type="ECO:0000256" key="2">
    <source>
        <dbReference type="ARBA" id="ARBA00022603"/>
    </source>
</evidence>
<comment type="catalytic activity">
    <reaction evidence="6">
        <text>L-lysyl-[protein] + S-adenosyl-L-methionine = N(6)-methyl-L-lysyl-[protein] + S-adenosyl-L-homocysteine + H(+)</text>
        <dbReference type="Rhea" id="RHEA:51736"/>
        <dbReference type="Rhea" id="RHEA-COMP:9752"/>
        <dbReference type="Rhea" id="RHEA-COMP:13053"/>
        <dbReference type="ChEBI" id="CHEBI:15378"/>
        <dbReference type="ChEBI" id="CHEBI:29969"/>
        <dbReference type="ChEBI" id="CHEBI:57856"/>
        <dbReference type="ChEBI" id="CHEBI:59789"/>
        <dbReference type="ChEBI" id="CHEBI:61929"/>
    </reaction>
</comment>
<keyword evidence="3" id="KW-0808">Transferase</keyword>
<evidence type="ECO:0000256" key="7">
    <source>
        <dbReference type="ARBA" id="ARBA00050517"/>
    </source>
</evidence>
<dbReference type="FunFam" id="3.40.50.150:FF:000462">
    <property type="entry name" value="Methyltransferase-like protein 13"/>
    <property type="match status" value="1"/>
</dbReference>
<evidence type="ECO:0000256" key="9">
    <source>
        <dbReference type="ARBA" id="ARBA00074872"/>
    </source>
</evidence>
<dbReference type="OrthoDB" id="411785at2759"/>